<comment type="caution">
    <text evidence="2">The sequence shown here is derived from an EMBL/GenBank/DDBJ whole genome shotgun (WGS) entry which is preliminary data.</text>
</comment>
<evidence type="ECO:0000313" key="2">
    <source>
        <dbReference type="EMBL" id="KAJ7678658.1"/>
    </source>
</evidence>
<keyword evidence="3" id="KW-1185">Reference proteome</keyword>
<proteinExistence type="predicted"/>
<reference evidence="2" key="1">
    <citation type="submission" date="2023-03" db="EMBL/GenBank/DDBJ databases">
        <title>Massive genome expansion in bonnet fungi (Mycena s.s.) driven by repeated elements and novel gene families across ecological guilds.</title>
        <authorList>
            <consortium name="Lawrence Berkeley National Laboratory"/>
            <person name="Harder C.B."/>
            <person name="Miyauchi S."/>
            <person name="Viragh M."/>
            <person name="Kuo A."/>
            <person name="Thoen E."/>
            <person name="Andreopoulos B."/>
            <person name="Lu D."/>
            <person name="Skrede I."/>
            <person name="Drula E."/>
            <person name="Henrissat B."/>
            <person name="Morin E."/>
            <person name="Kohler A."/>
            <person name="Barry K."/>
            <person name="LaButti K."/>
            <person name="Morin E."/>
            <person name="Salamov A."/>
            <person name="Lipzen A."/>
            <person name="Mereny Z."/>
            <person name="Hegedus B."/>
            <person name="Baldrian P."/>
            <person name="Stursova M."/>
            <person name="Weitz H."/>
            <person name="Taylor A."/>
            <person name="Grigoriev I.V."/>
            <person name="Nagy L.G."/>
            <person name="Martin F."/>
            <person name="Kauserud H."/>
        </authorList>
    </citation>
    <scope>NUCLEOTIDE SEQUENCE</scope>
    <source>
        <strain evidence="2">CBHHK067</strain>
    </source>
</reference>
<accession>A0AAD7G8X8</accession>
<dbReference type="Proteomes" id="UP001221757">
    <property type="component" value="Unassembled WGS sequence"/>
</dbReference>
<dbReference type="AlphaFoldDB" id="A0AAD7G8X8"/>
<sequence>MTIDVSATRSRRTLMPNQLTSYGQYHKTLAYRGLAGLEKAGPPSITRMVTYNIVGPGLPQALRVLRYPLYDGPDADAIEMAGACPEEDGPSVIMVTEKQRLRANAQVVGKLEDGYNLTPDIQDERPDVEGVTAYRIILYCSVFPGNRYELDEIEALDNQQRTAMLNRYQTDELLELFSVVKFIHGIISGVVDETLSHMVDILLSTGPEGAVLASEDRTYYTHEKHLLAEHVLHSGDDRLFAGYFALAFATIWTRRNVNPPKEGEATSKWVLDTVIGANDTCSDPRVGSQCPAPGGLKLLMSANWERYSLATPATCLKSHLKFNAFIHPPSSLAGHHAPNTPRHSVHGAHSRGQPPCARRLDCRDLRPGWVPPEDCWYGYNCRTQTRKVPHQLGKNASLARSLFSLAGADFGLWVCSIWTCRRAAMRSCMGGTGWMLEV</sequence>
<organism evidence="2 3">
    <name type="scientific">Mycena rosella</name>
    <name type="common">Pink bonnet</name>
    <name type="synonym">Agaricus rosellus</name>
    <dbReference type="NCBI Taxonomy" id="1033263"/>
    <lineage>
        <taxon>Eukaryota</taxon>
        <taxon>Fungi</taxon>
        <taxon>Dikarya</taxon>
        <taxon>Basidiomycota</taxon>
        <taxon>Agaricomycotina</taxon>
        <taxon>Agaricomycetes</taxon>
        <taxon>Agaricomycetidae</taxon>
        <taxon>Agaricales</taxon>
        <taxon>Marasmiineae</taxon>
        <taxon>Mycenaceae</taxon>
        <taxon>Mycena</taxon>
    </lineage>
</organism>
<feature type="region of interest" description="Disordered" evidence="1">
    <location>
        <begin position="336"/>
        <end position="355"/>
    </location>
</feature>
<evidence type="ECO:0000256" key="1">
    <source>
        <dbReference type="SAM" id="MobiDB-lite"/>
    </source>
</evidence>
<name>A0AAD7G8X8_MYCRO</name>
<evidence type="ECO:0000313" key="3">
    <source>
        <dbReference type="Proteomes" id="UP001221757"/>
    </source>
</evidence>
<protein>
    <submittedName>
        <fullName evidence="2">Uncharacterized protein</fullName>
    </submittedName>
</protein>
<dbReference type="EMBL" id="JARKIE010000133">
    <property type="protein sequence ID" value="KAJ7678658.1"/>
    <property type="molecule type" value="Genomic_DNA"/>
</dbReference>
<gene>
    <name evidence="2" type="ORF">B0H17DRAFT_1235569</name>
</gene>